<feature type="region of interest" description="Disordered" evidence="1">
    <location>
        <begin position="13"/>
        <end position="45"/>
    </location>
</feature>
<sequence>MVYPLRDHFGSNWRLRKTPPSESKAKSAHPTTLRRSKNGRLNHREGKKIERDVSLALVSDNLSSHPENPIFLQNVLLSLFFILSKLYRHIVDQVIQQDTTEQRRNKPPVLAILLTLTANGIKPCPLAWWDLDQWNLGFVCKPNKRKKWW</sequence>
<name>A0A226EZC5_FOLCA</name>
<reference evidence="2 3" key="1">
    <citation type="submission" date="2015-12" db="EMBL/GenBank/DDBJ databases">
        <title>The genome of Folsomia candida.</title>
        <authorList>
            <person name="Faddeeva A."/>
            <person name="Derks M.F."/>
            <person name="Anvar Y."/>
            <person name="Smit S."/>
            <person name="Van Straalen N."/>
            <person name="Roelofs D."/>
        </authorList>
    </citation>
    <scope>NUCLEOTIDE SEQUENCE [LARGE SCALE GENOMIC DNA]</scope>
    <source>
        <strain evidence="2 3">VU population</strain>
        <tissue evidence="2">Whole body</tissue>
    </source>
</reference>
<dbReference type="AlphaFoldDB" id="A0A226EZC5"/>
<protein>
    <submittedName>
        <fullName evidence="2">Uncharacterized protein</fullName>
    </submittedName>
</protein>
<proteinExistence type="predicted"/>
<feature type="compositionally biased region" description="Basic residues" evidence="1">
    <location>
        <begin position="32"/>
        <end position="41"/>
    </location>
</feature>
<keyword evidence="3" id="KW-1185">Reference proteome</keyword>
<dbReference type="Proteomes" id="UP000198287">
    <property type="component" value="Unassembled WGS sequence"/>
</dbReference>
<evidence type="ECO:0000313" key="2">
    <source>
        <dbReference type="EMBL" id="OXA62497.1"/>
    </source>
</evidence>
<accession>A0A226EZC5</accession>
<comment type="caution">
    <text evidence="2">The sequence shown here is derived from an EMBL/GenBank/DDBJ whole genome shotgun (WGS) entry which is preliminary data.</text>
</comment>
<organism evidence="2 3">
    <name type="scientific">Folsomia candida</name>
    <name type="common">Springtail</name>
    <dbReference type="NCBI Taxonomy" id="158441"/>
    <lineage>
        <taxon>Eukaryota</taxon>
        <taxon>Metazoa</taxon>
        <taxon>Ecdysozoa</taxon>
        <taxon>Arthropoda</taxon>
        <taxon>Hexapoda</taxon>
        <taxon>Collembola</taxon>
        <taxon>Entomobryomorpha</taxon>
        <taxon>Isotomoidea</taxon>
        <taxon>Isotomidae</taxon>
        <taxon>Proisotominae</taxon>
        <taxon>Folsomia</taxon>
    </lineage>
</organism>
<evidence type="ECO:0000256" key="1">
    <source>
        <dbReference type="SAM" id="MobiDB-lite"/>
    </source>
</evidence>
<gene>
    <name evidence="2" type="ORF">Fcan01_02783</name>
</gene>
<evidence type="ECO:0000313" key="3">
    <source>
        <dbReference type="Proteomes" id="UP000198287"/>
    </source>
</evidence>
<dbReference type="EMBL" id="LNIX01000001">
    <property type="protein sequence ID" value="OXA62497.1"/>
    <property type="molecule type" value="Genomic_DNA"/>
</dbReference>